<reference evidence="3 4" key="1">
    <citation type="submission" date="2024-01" db="EMBL/GenBank/DDBJ databases">
        <title>A telomere-to-telomere, gap-free genome of sweet tea (Lithocarpus litseifolius).</title>
        <authorList>
            <person name="Zhou J."/>
        </authorList>
    </citation>
    <scope>NUCLEOTIDE SEQUENCE [LARGE SCALE GENOMIC DNA]</scope>
    <source>
        <strain evidence="3">Zhou-2022a</strain>
        <tissue evidence="3">Leaf</tissue>
    </source>
</reference>
<feature type="domain" description="CCHC-type" evidence="2">
    <location>
        <begin position="100"/>
        <end position="115"/>
    </location>
</feature>
<sequence>MDGFFNAREYGWSKSSDFEISNNHLAEDSESIFGSSGDNELMSIFQRVDLEDRLPRNIRFVRVRVRVDPWYPLMAGFMLRLDDGSRVWIQCRYERIHKLCKRCGLIGHTRRQCTKSMDNIEVSLFRQRLHIQRLHQVQFRDLEKILRSWVGIFVEDYCVVFLEGKVALGKVCRSFGCCSTSIHRSGVQSKRVQIPCGFWQLIVKVAGARLKRMNRARYAFEAKTTHGNSILQGVYSCTDQPNLVIIQGAMLEAALKAKELGFKHILFLNDCRRAVQVNNCRTTASWQEKSLMSDWSYLLANDFVYHSVFVLKMVTSCVFALAKLATKMPIHSYYVHTNP</sequence>
<dbReference type="InterPro" id="IPR001878">
    <property type="entry name" value="Znf_CCHC"/>
</dbReference>
<dbReference type="Proteomes" id="UP001459277">
    <property type="component" value="Unassembled WGS sequence"/>
</dbReference>
<evidence type="ECO:0000313" key="4">
    <source>
        <dbReference type="Proteomes" id="UP001459277"/>
    </source>
</evidence>
<evidence type="ECO:0000256" key="1">
    <source>
        <dbReference type="PROSITE-ProRule" id="PRU00047"/>
    </source>
</evidence>
<comment type="caution">
    <text evidence="3">The sequence shown here is derived from an EMBL/GenBank/DDBJ whole genome shotgun (WGS) entry which is preliminary data.</text>
</comment>
<evidence type="ECO:0000313" key="3">
    <source>
        <dbReference type="EMBL" id="KAK9985047.1"/>
    </source>
</evidence>
<dbReference type="GO" id="GO:0008270">
    <property type="term" value="F:zinc ion binding"/>
    <property type="evidence" value="ECO:0007669"/>
    <property type="project" value="UniProtKB-KW"/>
</dbReference>
<proteinExistence type="predicted"/>
<dbReference type="GO" id="GO:0003676">
    <property type="term" value="F:nucleic acid binding"/>
    <property type="evidence" value="ECO:0007669"/>
    <property type="project" value="InterPro"/>
</dbReference>
<keyword evidence="1" id="KW-0862">Zinc</keyword>
<evidence type="ECO:0000259" key="2">
    <source>
        <dbReference type="PROSITE" id="PS50158"/>
    </source>
</evidence>
<dbReference type="EMBL" id="JAZDWU010000012">
    <property type="protein sequence ID" value="KAK9985047.1"/>
    <property type="molecule type" value="Genomic_DNA"/>
</dbReference>
<protein>
    <recommendedName>
        <fullName evidence="2">CCHC-type domain-containing protein</fullName>
    </recommendedName>
</protein>
<keyword evidence="1" id="KW-0863">Zinc-finger</keyword>
<gene>
    <name evidence="3" type="ORF">SO802_034572</name>
</gene>
<keyword evidence="1" id="KW-0479">Metal-binding</keyword>
<keyword evidence="4" id="KW-1185">Reference proteome</keyword>
<dbReference type="AlphaFoldDB" id="A0AAW2BH00"/>
<accession>A0AAW2BH00</accession>
<dbReference type="InterPro" id="IPR025836">
    <property type="entry name" value="Zn_knuckle_CX2CX4HX4C"/>
</dbReference>
<name>A0AAW2BH00_9ROSI</name>
<dbReference type="PROSITE" id="PS50158">
    <property type="entry name" value="ZF_CCHC"/>
    <property type="match status" value="1"/>
</dbReference>
<dbReference type="Pfam" id="PF14392">
    <property type="entry name" value="zf-CCHC_4"/>
    <property type="match status" value="1"/>
</dbReference>
<organism evidence="3 4">
    <name type="scientific">Lithocarpus litseifolius</name>
    <dbReference type="NCBI Taxonomy" id="425828"/>
    <lineage>
        <taxon>Eukaryota</taxon>
        <taxon>Viridiplantae</taxon>
        <taxon>Streptophyta</taxon>
        <taxon>Embryophyta</taxon>
        <taxon>Tracheophyta</taxon>
        <taxon>Spermatophyta</taxon>
        <taxon>Magnoliopsida</taxon>
        <taxon>eudicotyledons</taxon>
        <taxon>Gunneridae</taxon>
        <taxon>Pentapetalae</taxon>
        <taxon>rosids</taxon>
        <taxon>fabids</taxon>
        <taxon>Fagales</taxon>
        <taxon>Fagaceae</taxon>
        <taxon>Lithocarpus</taxon>
    </lineage>
</organism>